<evidence type="ECO:0000313" key="3">
    <source>
        <dbReference type="Proteomes" id="UP000190341"/>
    </source>
</evidence>
<evidence type="ECO:0000256" key="1">
    <source>
        <dbReference type="SAM" id="SignalP"/>
    </source>
</evidence>
<dbReference type="InterPro" id="IPR048034">
    <property type="entry name" value="CopL-like"/>
</dbReference>
<evidence type="ECO:0000313" key="2">
    <source>
        <dbReference type="EMBL" id="SKC40141.1"/>
    </source>
</evidence>
<proteinExistence type="predicted"/>
<accession>A0A1T5ILS9</accession>
<name>A0A1T5ILS9_9GAMM</name>
<feature type="chain" id="PRO_5012256473" description="CopL family metal-binding regulatory protein" evidence="1">
    <location>
        <begin position="27"/>
        <end position="142"/>
    </location>
</feature>
<sequence>MSRESLLLRLLLAVSLVITTSAGALASARMHLSQAGAAVATAPVVATQAGAPCHDEPGTLAAAATEHAASAPVAAQEQAPAQGHADCCLGGDCDGICLLSLPPLPVATALAGLPPVTARYLIEAHADRAAPRLTRPQRPPIA</sequence>
<dbReference type="RefSeq" id="WP_079722519.1">
    <property type="nucleotide sequence ID" value="NZ_BMCL01000003.1"/>
</dbReference>
<feature type="signal peptide" evidence="1">
    <location>
        <begin position="1"/>
        <end position="26"/>
    </location>
</feature>
<keyword evidence="1" id="KW-0732">Signal</keyword>
<reference evidence="2 3" key="1">
    <citation type="submission" date="2017-02" db="EMBL/GenBank/DDBJ databases">
        <authorList>
            <person name="Peterson S.W."/>
        </authorList>
    </citation>
    <scope>NUCLEOTIDE SEQUENCE [LARGE SCALE GENOMIC DNA]</scope>
    <source>
        <strain evidence="2 3">P15</strain>
    </source>
</reference>
<dbReference type="AlphaFoldDB" id="A0A1T5ILS9"/>
<dbReference type="Proteomes" id="UP000190341">
    <property type="component" value="Unassembled WGS sequence"/>
</dbReference>
<dbReference type="NCBIfam" id="NF033807">
    <property type="entry name" value="CopL_fam"/>
    <property type="match status" value="1"/>
</dbReference>
<protein>
    <recommendedName>
        <fullName evidence="4">CopL family metal-binding regulatory protein</fullName>
    </recommendedName>
</protein>
<keyword evidence="3" id="KW-1185">Reference proteome</keyword>
<organism evidence="2 3">
    <name type="scientific">Pseudoxanthomonas indica</name>
    <dbReference type="NCBI Taxonomy" id="428993"/>
    <lineage>
        <taxon>Bacteria</taxon>
        <taxon>Pseudomonadati</taxon>
        <taxon>Pseudomonadota</taxon>
        <taxon>Gammaproteobacteria</taxon>
        <taxon>Lysobacterales</taxon>
        <taxon>Lysobacteraceae</taxon>
        <taxon>Pseudoxanthomonas</taxon>
    </lineage>
</organism>
<evidence type="ECO:0008006" key="4">
    <source>
        <dbReference type="Google" id="ProtNLM"/>
    </source>
</evidence>
<dbReference type="EMBL" id="FUZV01000001">
    <property type="protein sequence ID" value="SKC40141.1"/>
    <property type="molecule type" value="Genomic_DNA"/>
</dbReference>
<dbReference type="STRING" id="428993.SAMN06296058_0068"/>
<gene>
    <name evidence="2" type="ORF">SAMN06296058_0068</name>
</gene>